<dbReference type="Gene3D" id="3.40.30.10">
    <property type="entry name" value="Glutaredoxin"/>
    <property type="match status" value="1"/>
</dbReference>
<dbReference type="GO" id="GO:0004602">
    <property type="term" value="F:glutathione peroxidase activity"/>
    <property type="evidence" value="ECO:0007669"/>
    <property type="project" value="TreeGrafter"/>
</dbReference>
<dbReference type="SUPFAM" id="SSF52833">
    <property type="entry name" value="Thioredoxin-like"/>
    <property type="match status" value="1"/>
</dbReference>
<accession>A0AB73IHK7</accession>
<comment type="similarity">
    <text evidence="1">Belongs to the GST superfamily. NadH family.</text>
</comment>
<comment type="catalytic activity">
    <reaction evidence="1">
        <text>2-hydroxychromene-2-carboxylate = (3E)-4-(2-hydroxyphenyl)-2-oxobut-3-enoate</text>
        <dbReference type="Rhea" id="RHEA:27401"/>
        <dbReference type="ChEBI" id="CHEBI:59350"/>
        <dbReference type="ChEBI" id="CHEBI:59353"/>
        <dbReference type="EC" id="5.99.1.4"/>
    </reaction>
</comment>
<dbReference type="InterPro" id="IPR014440">
    <property type="entry name" value="HCCAis_GSTk"/>
</dbReference>
<dbReference type="Proteomes" id="UP001229486">
    <property type="component" value="Unassembled WGS sequence"/>
</dbReference>
<dbReference type="GO" id="GO:0006749">
    <property type="term" value="P:glutathione metabolic process"/>
    <property type="evidence" value="ECO:0007669"/>
    <property type="project" value="TreeGrafter"/>
</dbReference>
<dbReference type="InterPro" id="IPR001853">
    <property type="entry name" value="DSBA-like_thioredoxin_dom"/>
</dbReference>
<dbReference type="CDD" id="cd03022">
    <property type="entry name" value="DsbA_HCCA_Iso"/>
    <property type="match status" value="1"/>
</dbReference>
<dbReference type="InterPro" id="IPR036249">
    <property type="entry name" value="Thioredoxin-like_sf"/>
</dbReference>
<protein>
    <recommendedName>
        <fullName evidence="1">2-hydroxychromene-2-carboxylate isomerase</fullName>
        <ecNumber evidence="1">5.99.1.4</ecNumber>
    </recommendedName>
</protein>
<dbReference type="InterPro" id="IPR044087">
    <property type="entry name" value="NahD-like"/>
</dbReference>
<feature type="active site" description="Nucleophile" evidence="2">
    <location>
        <position position="23"/>
    </location>
</feature>
<dbReference type="EMBL" id="JAURTK010000005">
    <property type="protein sequence ID" value="MDP9649196.1"/>
    <property type="molecule type" value="Genomic_DNA"/>
</dbReference>
<dbReference type="EC" id="5.99.1.4" evidence="1"/>
<name>A0AB73IHK7_9BURK</name>
<dbReference type="RefSeq" id="WP_020068059.1">
    <property type="nucleotide sequence ID" value="NZ_JAURTK010000005.1"/>
</dbReference>
<dbReference type="GO" id="GO:1901170">
    <property type="term" value="P:naphthalene catabolic process"/>
    <property type="evidence" value="ECO:0007669"/>
    <property type="project" value="InterPro"/>
</dbReference>
<dbReference type="AlphaFoldDB" id="A0AB73IHK7"/>
<proteinExistence type="inferred from homology"/>
<comment type="caution">
    <text evidence="4">The sequence shown here is derived from an EMBL/GenBank/DDBJ whole genome shotgun (WGS) entry which is preliminary data.</text>
</comment>
<dbReference type="GO" id="GO:0004364">
    <property type="term" value="F:glutathione transferase activity"/>
    <property type="evidence" value="ECO:0007669"/>
    <property type="project" value="TreeGrafter"/>
</dbReference>
<dbReference type="PANTHER" id="PTHR42943">
    <property type="entry name" value="GLUTATHIONE S-TRANSFERASE KAPPA"/>
    <property type="match status" value="1"/>
</dbReference>
<dbReference type="GeneID" id="97034181"/>
<organism evidence="4 5">
    <name type="scientific">Paraburkholderia caledonica</name>
    <dbReference type="NCBI Taxonomy" id="134536"/>
    <lineage>
        <taxon>Bacteria</taxon>
        <taxon>Pseudomonadati</taxon>
        <taxon>Pseudomonadota</taxon>
        <taxon>Betaproteobacteria</taxon>
        <taxon>Burkholderiales</taxon>
        <taxon>Burkholderiaceae</taxon>
        <taxon>Paraburkholderia</taxon>
    </lineage>
</organism>
<dbReference type="PIRSF" id="PIRSF006386">
    <property type="entry name" value="HCCAis_GSTk"/>
    <property type="match status" value="1"/>
</dbReference>
<dbReference type="InterPro" id="IPR051924">
    <property type="entry name" value="GST_Kappa/NadH"/>
</dbReference>
<sequence>MDHIAASAATPARRIEFWFDFGSNYSYLSVMRIEAEAAARGVSVDWRPFLLGPIFRALGFDNSPFVLQKEKGAYVWKDMERQCRKYGIALTRPSVFPRAALLALRVALLGAEREWIAAYCREIMQQNFVHDRDIGSIEVVSEALAKLGLPAQQIVAEAQSDANKLRLREQTEAAASKGIFGAPTFFVGDEMFWGNDRLEDALDFCYSSPR</sequence>
<evidence type="ECO:0000256" key="2">
    <source>
        <dbReference type="PIRSR" id="PIRSR006386-1"/>
    </source>
</evidence>
<evidence type="ECO:0000256" key="1">
    <source>
        <dbReference type="PIRNR" id="PIRNR006386"/>
    </source>
</evidence>
<dbReference type="Pfam" id="PF01323">
    <property type="entry name" value="DSBA"/>
    <property type="match status" value="1"/>
</dbReference>
<dbReference type="GO" id="GO:0018845">
    <property type="term" value="F:2-hydroxychromene-2-carboxylate isomerase activity"/>
    <property type="evidence" value="ECO:0007669"/>
    <property type="project" value="UniProtKB-UniRule"/>
</dbReference>
<reference evidence="4" key="1">
    <citation type="submission" date="2023-07" db="EMBL/GenBank/DDBJ databases">
        <title>Sorghum-associated microbial communities from plants grown in Nebraska, USA.</title>
        <authorList>
            <person name="Schachtman D."/>
        </authorList>
    </citation>
    <scope>NUCLEOTIDE SEQUENCE</scope>
    <source>
        <strain evidence="4">DS1061</strain>
    </source>
</reference>
<evidence type="ECO:0000313" key="5">
    <source>
        <dbReference type="Proteomes" id="UP001229486"/>
    </source>
</evidence>
<gene>
    <name evidence="4" type="ORF">J2793_004662</name>
</gene>
<keyword evidence="1 4" id="KW-0413">Isomerase</keyword>
<feature type="domain" description="DSBA-like thioredoxin" evidence="3">
    <location>
        <begin position="15"/>
        <end position="200"/>
    </location>
</feature>
<evidence type="ECO:0000313" key="4">
    <source>
        <dbReference type="EMBL" id="MDP9649196.1"/>
    </source>
</evidence>
<dbReference type="PANTHER" id="PTHR42943:SF2">
    <property type="entry name" value="GLUTATHIONE S-TRANSFERASE KAPPA 1"/>
    <property type="match status" value="1"/>
</dbReference>
<evidence type="ECO:0000259" key="3">
    <source>
        <dbReference type="Pfam" id="PF01323"/>
    </source>
</evidence>